<dbReference type="PANTHER" id="PTHR24320:SF282">
    <property type="entry name" value="WW DOMAIN-CONTAINING OXIDOREDUCTASE"/>
    <property type="match status" value="1"/>
</dbReference>
<dbReference type="SUPFAM" id="SSF51735">
    <property type="entry name" value="NAD(P)-binding Rossmann-fold domains"/>
    <property type="match status" value="1"/>
</dbReference>
<evidence type="ECO:0000313" key="6">
    <source>
        <dbReference type="EMBL" id="CAE2222885.1"/>
    </source>
</evidence>
<dbReference type="AlphaFoldDB" id="A0A7S4I9Q8"/>
<accession>A0A7S4I9Q8</accession>
<evidence type="ECO:0000256" key="5">
    <source>
        <dbReference type="SAM" id="SignalP"/>
    </source>
</evidence>
<feature type="signal peptide" evidence="5">
    <location>
        <begin position="1"/>
        <end position="43"/>
    </location>
</feature>
<keyword evidence="5" id="KW-0732">Signal</keyword>
<evidence type="ECO:0000256" key="4">
    <source>
        <dbReference type="SAM" id="MobiDB-lite"/>
    </source>
</evidence>
<feature type="compositionally biased region" description="Low complexity" evidence="4">
    <location>
        <begin position="126"/>
        <end position="143"/>
    </location>
</feature>
<keyword evidence="3" id="KW-0560">Oxidoreductase</keyword>
<evidence type="ECO:0000256" key="3">
    <source>
        <dbReference type="ARBA" id="ARBA00023002"/>
    </source>
</evidence>
<feature type="region of interest" description="Disordered" evidence="4">
    <location>
        <begin position="126"/>
        <end position="157"/>
    </location>
</feature>
<name>A0A7S4I9Q8_9STRA</name>
<dbReference type="EMBL" id="HBKQ01013177">
    <property type="protein sequence ID" value="CAE2222885.1"/>
    <property type="molecule type" value="Transcribed_RNA"/>
</dbReference>
<reference evidence="6" key="1">
    <citation type="submission" date="2021-01" db="EMBL/GenBank/DDBJ databases">
        <authorList>
            <person name="Corre E."/>
            <person name="Pelletier E."/>
            <person name="Niang G."/>
            <person name="Scheremetjew M."/>
            <person name="Finn R."/>
            <person name="Kale V."/>
            <person name="Holt S."/>
            <person name="Cochrane G."/>
            <person name="Meng A."/>
            <person name="Brown T."/>
            <person name="Cohen L."/>
        </authorList>
    </citation>
    <scope>NUCLEOTIDE SEQUENCE</scope>
    <source>
        <strain evidence="6">Isolate 1302-5</strain>
    </source>
</reference>
<feature type="compositionally biased region" description="Low complexity" evidence="4">
    <location>
        <begin position="67"/>
        <end position="76"/>
    </location>
</feature>
<keyword evidence="2" id="KW-0521">NADP</keyword>
<feature type="compositionally biased region" description="Polar residues" evidence="4">
    <location>
        <begin position="43"/>
        <end position="53"/>
    </location>
</feature>
<feature type="chain" id="PRO_5030625563" description="Protochlorophyllide reductase" evidence="5">
    <location>
        <begin position="44"/>
        <end position="460"/>
    </location>
</feature>
<dbReference type="Pfam" id="PF00106">
    <property type="entry name" value="adh_short"/>
    <property type="match status" value="1"/>
</dbReference>
<feature type="region of interest" description="Disordered" evidence="4">
    <location>
        <begin position="39"/>
        <end position="94"/>
    </location>
</feature>
<dbReference type="PANTHER" id="PTHR24320">
    <property type="entry name" value="RETINOL DEHYDROGENASE"/>
    <property type="match status" value="1"/>
</dbReference>
<sequence>MTNPERRRSKSSTGRRTFRSVSVSAATALALILAAAVPPPTCALSNGSKGTRNSASGSIPPPPPPSSSSWPVGASPDEASAVAGSGRRNKIVPPSGLSKRRVFLAKGAITAATSAAVIAGNAVASSASSSSSSSSSSSASSSSTIRPPDKKSTASDVVSYLRRTDHLAPYVSSGGTAIVTGGNSGIGLETVAALASAGMNVLLCCRRTDAGLLARDSLPESVRENVTVIKMDLADMTSVTSSAKDIMGACGERGVDTIVNNAGVADKAGPAQYTAQGLELQWGTNHVGHHLLTRLLLPSVNKGGRIVTVSSMAHFFASDTTEWGTGADGGHYSSPYCQSKLCNVLFAADLQSRLNLEGRSDVQSVSLHPGVISTPLFDGSTPVWKLIKMTADKTAQQGAATSTLCALVDEVEGGAFYDDCRTRDMSEVAKDAGGRRRENLWTRTEGVIRDNGIELPTRLT</sequence>
<protein>
    <recommendedName>
        <fullName evidence="7">Protochlorophyllide reductase</fullName>
    </recommendedName>
</protein>
<dbReference type="PRINTS" id="PR00081">
    <property type="entry name" value="GDHRDH"/>
</dbReference>
<evidence type="ECO:0000256" key="2">
    <source>
        <dbReference type="ARBA" id="ARBA00022857"/>
    </source>
</evidence>
<proteinExistence type="inferred from homology"/>
<dbReference type="InterPro" id="IPR002347">
    <property type="entry name" value="SDR_fam"/>
</dbReference>
<organism evidence="6">
    <name type="scientific">Odontella aurita</name>
    <dbReference type="NCBI Taxonomy" id="265563"/>
    <lineage>
        <taxon>Eukaryota</taxon>
        <taxon>Sar</taxon>
        <taxon>Stramenopiles</taxon>
        <taxon>Ochrophyta</taxon>
        <taxon>Bacillariophyta</taxon>
        <taxon>Mediophyceae</taxon>
        <taxon>Biddulphiophycidae</taxon>
        <taxon>Eupodiscales</taxon>
        <taxon>Odontellaceae</taxon>
        <taxon>Odontella</taxon>
    </lineage>
</organism>
<evidence type="ECO:0000256" key="1">
    <source>
        <dbReference type="ARBA" id="ARBA00006484"/>
    </source>
</evidence>
<gene>
    <name evidence="6" type="ORF">OAUR00152_LOCUS9059</name>
</gene>
<dbReference type="GO" id="GO:0016491">
    <property type="term" value="F:oxidoreductase activity"/>
    <property type="evidence" value="ECO:0007669"/>
    <property type="project" value="UniProtKB-KW"/>
</dbReference>
<comment type="similarity">
    <text evidence="1">Belongs to the short-chain dehydrogenases/reductases (SDR) family.</text>
</comment>
<dbReference type="Gene3D" id="3.40.50.720">
    <property type="entry name" value="NAD(P)-binding Rossmann-like Domain"/>
    <property type="match status" value="1"/>
</dbReference>
<evidence type="ECO:0008006" key="7">
    <source>
        <dbReference type="Google" id="ProtNLM"/>
    </source>
</evidence>
<dbReference type="InterPro" id="IPR036291">
    <property type="entry name" value="NAD(P)-bd_dom_sf"/>
</dbReference>